<name>A0A1B9GGK3_9TREE</name>
<dbReference type="Proteomes" id="UP000092730">
    <property type="component" value="Chromosome 1"/>
</dbReference>
<gene>
    <name evidence="3" type="ORF">I302_01689</name>
    <name evidence="4" type="ORF">I302_102993</name>
</gene>
<keyword evidence="1" id="KW-0175">Coiled coil</keyword>
<proteinExistence type="predicted"/>
<evidence type="ECO:0000256" key="1">
    <source>
        <dbReference type="SAM" id="Coils"/>
    </source>
</evidence>
<feature type="region of interest" description="Disordered" evidence="2">
    <location>
        <begin position="1"/>
        <end position="52"/>
    </location>
</feature>
<evidence type="ECO:0000313" key="5">
    <source>
        <dbReference type="Proteomes" id="UP000092730"/>
    </source>
</evidence>
<dbReference type="KEGG" id="kbi:30206088"/>
<reference evidence="4" key="4">
    <citation type="submission" date="2024-02" db="EMBL/GenBank/DDBJ databases">
        <title>Comparative genomics of Cryptococcus and Kwoniella reveals pathogenesis evolution and contrasting modes of karyotype evolution via chromosome fusion or intercentromeric recombination.</title>
        <authorList>
            <person name="Coelho M.A."/>
            <person name="David-Palma M."/>
            <person name="Shea T."/>
            <person name="Bowers K."/>
            <person name="McGinley-Smith S."/>
            <person name="Mohammad A.W."/>
            <person name="Gnirke A."/>
            <person name="Yurkov A.M."/>
            <person name="Nowrousian M."/>
            <person name="Sun S."/>
            <person name="Cuomo C.A."/>
            <person name="Heitman J."/>
        </authorList>
    </citation>
    <scope>NUCLEOTIDE SEQUENCE</scope>
    <source>
        <strain evidence="4">CBS 10118</strain>
    </source>
</reference>
<accession>A0A1B9GGK3</accession>
<feature type="compositionally biased region" description="Polar residues" evidence="2">
    <location>
        <begin position="248"/>
        <end position="260"/>
    </location>
</feature>
<dbReference type="EMBL" id="CP144541">
    <property type="protein sequence ID" value="WVW81002.1"/>
    <property type="molecule type" value="Genomic_DNA"/>
</dbReference>
<organism evidence="3">
    <name type="scientific">Kwoniella bestiolae CBS 10118</name>
    <dbReference type="NCBI Taxonomy" id="1296100"/>
    <lineage>
        <taxon>Eukaryota</taxon>
        <taxon>Fungi</taxon>
        <taxon>Dikarya</taxon>
        <taxon>Basidiomycota</taxon>
        <taxon>Agaricomycotina</taxon>
        <taxon>Tremellomycetes</taxon>
        <taxon>Tremellales</taxon>
        <taxon>Cryptococcaceae</taxon>
        <taxon>Kwoniella</taxon>
    </lineage>
</organism>
<feature type="compositionally biased region" description="Acidic residues" evidence="2">
    <location>
        <begin position="264"/>
        <end position="278"/>
    </location>
</feature>
<dbReference type="RefSeq" id="XP_019051240.1">
    <property type="nucleotide sequence ID" value="XM_019188362.1"/>
</dbReference>
<sequence>MNDRRDNSYGYGQNNWPTNHMGYNPYPDESQGYSADHHPPRESYTSPTQQQLYSEQGTYPDIFATSANAQYNPTGDYDTVQYPMNHPDLDVQRDQLPAFQFNAGRPLPVTEVTQWTYQNDSTVGHVAEPVGSNYSGFTQEYSGTHRNVGGYHMSNMSSSILPMSQSLGEGPHIDNSAISIASPAGDFVNVPPGQYDFLKSDPTIQRLLAAPAEHTFYQKPMCEAVEDADPDYLHPTPSWQSGGGVPSDHSSGWTSGDLGTNSQEEQDEEREASSEEGENGGMSREPWNVQPAEQLFNRWQAVTKEWQALRVEARRQSVNIRRTESNLPDPAENNPKSIWKATNAMRARKRRLSSRIAESQLSSGKSSMDDSKSSTSKSKPKPRAVREAEVTAENTELKTKLEGRKRHIKALREERGQGEQGDTLDKYWRRVGKVISKDPHVDTLQKRNQQLHRTIKEYDKEIQKLYDVPCSVGRIEELDVKSDGNQSTVEL</sequence>
<dbReference type="VEuPathDB" id="FungiDB:I302_01689"/>
<feature type="coiled-coil region" evidence="1">
    <location>
        <begin position="441"/>
        <end position="468"/>
    </location>
</feature>
<dbReference type="AlphaFoldDB" id="A0A1B9GGK3"/>
<feature type="compositionally biased region" description="Polar residues" evidence="2">
    <location>
        <begin position="43"/>
        <end position="52"/>
    </location>
</feature>
<reference evidence="4" key="2">
    <citation type="submission" date="2013-07" db="EMBL/GenBank/DDBJ databases">
        <authorList>
            <consortium name="The Broad Institute Genome Sequencing Platform"/>
            <person name="Cuomo C."/>
            <person name="Litvintseva A."/>
            <person name="Chen Y."/>
            <person name="Heitman J."/>
            <person name="Sun S."/>
            <person name="Springer D."/>
            <person name="Dromer F."/>
            <person name="Young S.K."/>
            <person name="Zeng Q."/>
            <person name="Gargeya S."/>
            <person name="Fitzgerald M."/>
            <person name="Abouelleil A."/>
            <person name="Alvarado L."/>
            <person name="Berlin A.M."/>
            <person name="Chapman S.B."/>
            <person name="Dewar J."/>
            <person name="Goldberg J."/>
            <person name="Griggs A."/>
            <person name="Gujja S."/>
            <person name="Hansen M."/>
            <person name="Howarth C."/>
            <person name="Imamovic A."/>
            <person name="Larimer J."/>
            <person name="McCowan C."/>
            <person name="Murphy C."/>
            <person name="Pearson M."/>
            <person name="Priest M."/>
            <person name="Roberts A."/>
            <person name="Saif S."/>
            <person name="Shea T."/>
            <person name="Sykes S."/>
            <person name="Wortman J."/>
            <person name="Nusbaum C."/>
            <person name="Birren B."/>
        </authorList>
    </citation>
    <scope>NUCLEOTIDE SEQUENCE</scope>
    <source>
        <strain evidence="4">CBS 10118</strain>
    </source>
</reference>
<protein>
    <submittedName>
        <fullName evidence="3">Uncharacterized protein</fullName>
    </submittedName>
</protein>
<reference evidence="3" key="1">
    <citation type="submission" date="2013-07" db="EMBL/GenBank/DDBJ databases">
        <title>The Genome Sequence of Cryptococcus bestiolae CBS10118.</title>
        <authorList>
            <consortium name="The Broad Institute Genome Sequencing Platform"/>
            <person name="Cuomo C."/>
            <person name="Litvintseva A."/>
            <person name="Chen Y."/>
            <person name="Heitman J."/>
            <person name="Sun S."/>
            <person name="Springer D."/>
            <person name="Dromer F."/>
            <person name="Young S.K."/>
            <person name="Zeng Q."/>
            <person name="Gargeya S."/>
            <person name="Fitzgerald M."/>
            <person name="Abouelleil A."/>
            <person name="Alvarado L."/>
            <person name="Berlin A.M."/>
            <person name="Chapman S.B."/>
            <person name="Dewar J."/>
            <person name="Goldberg J."/>
            <person name="Griggs A."/>
            <person name="Gujja S."/>
            <person name="Hansen M."/>
            <person name="Howarth C."/>
            <person name="Imamovic A."/>
            <person name="Larimer J."/>
            <person name="McCowan C."/>
            <person name="Murphy C."/>
            <person name="Pearson M."/>
            <person name="Priest M."/>
            <person name="Roberts A."/>
            <person name="Saif S."/>
            <person name="Shea T."/>
            <person name="Sykes S."/>
            <person name="Wortman J."/>
            <person name="Nusbaum C."/>
            <person name="Birren B."/>
        </authorList>
    </citation>
    <scope>NUCLEOTIDE SEQUENCE [LARGE SCALE GENOMIC DNA]</scope>
    <source>
        <strain evidence="3">CBS 10118</strain>
    </source>
</reference>
<evidence type="ECO:0000256" key="2">
    <source>
        <dbReference type="SAM" id="MobiDB-lite"/>
    </source>
</evidence>
<keyword evidence="5" id="KW-1185">Reference proteome</keyword>
<evidence type="ECO:0000313" key="3">
    <source>
        <dbReference type="EMBL" id="OCF30170.1"/>
    </source>
</evidence>
<dbReference type="GeneID" id="30206088"/>
<feature type="region of interest" description="Disordered" evidence="2">
    <location>
        <begin position="345"/>
        <end position="393"/>
    </location>
</feature>
<reference evidence="3" key="3">
    <citation type="submission" date="2014-01" db="EMBL/GenBank/DDBJ databases">
        <title>Evolution of pathogenesis and genome organization in the Tremellales.</title>
        <authorList>
            <person name="Cuomo C."/>
            <person name="Litvintseva A."/>
            <person name="Heitman J."/>
            <person name="Chen Y."/>
            <person name="Sun S."/>
            <person name="Springer D."/>
            <person name="Dromer F."/>
            <person name="Young S."/>
            <person name="Zeng Q."/>
            <person name="Chapman S."/>
            <person name="Gujja S."/>
            <person name="Saif S."/>
            <person name="Birren B."/>
        </authorList>
    </citation>
    <scope>NUCLEOTIDE SEQUENCE</scope>
    <source>
        <strain evidence="3">CBS 10118</strain>
    </source>
</reference>
<feature type="region of interest" description="Disordered" evidence="2">
    <location>
        <begin position="228"/>
        <end position="286"/>
    </location>
</feature>
<evidence type="ECO:0000313" key="4">
    <source>
        <dbReference type="EMBL" id="WVW81002.1"/>
    </source>
</evidence>
<dbReference type="EMBL" id="KI894018">
    <property type="protein sequence ID" value="OCF30170.1"/>
    <property type="molecule type" value="Genomic_DNA"/>
</dbReference>
<feature type="compositionally biased region" description="Basic and acidic residues" evidence="2">
    <location>
        <begin position="384"/>
        <end position="393"/>
    </location>
</feature>